<dbReference type="GO" id="GO:0032259">
    <property type="term" value="P:methylation"/>
    <property type="evidence" value="ECO:0007669"/>
    <property type="project" value="UniProtKB-KW"/>
</dbReference>
<dbReference type="EMBL" id="AMRA01000013">
    <property type="protein sequence ID" value="EKF25531.1"/>
    <property type="molecule type" value="Genomic_DNA"/>
</dbReference>
<proteinExistence type="inferred from homology"/>
<evidence type="ECO:0000256" key="3">
    <source>
        <dbReference type="ARBA" id="ARBA00022679"/>
    </source>
</evidence>
<dbReference type="SUPFAM" id="SSF53335">
    <property type="entry name" value="S-adenosyl-L-methionine-dependent methyltransferases"/>
    <property type="match status" value="1"/>
</dbReference>
<dbReference type="HAMAP" id="MF_00560">
    <property type="entry name" value="Tran_acon_Me_trans"/>
    <property type="match status" value="1"/>
</dbReference>
<keyword evidence="2 5" id="KW-0489">Methyltransferase</keyword>
<evidence type="ECO:0000313" key="7">
    <source>
        <dbReference type="EMBL" id="EKF25531.1"/>
    </source>
</evidence>
<keyword evidence="8" id="KW-1185">Reference proteome</keyword>
<dbReference type="eggNOG" id="COG4106">
    <property type="taxonomic scope" value="Bacteria"/>
</dbReference>
<reference evidence="7 8" key="1">
    <citation type="journal article" date="2012" name="J. Bacteriol.">
        <title>Genome sequence of Mycobacterium hassiacum DSM 44199, a rare source of heat-stable mycobacterial proteins.</title>
        <authorList>
            <person name="Tiago I."/>
            <person name="Maranha A."/>
            <person name="Mendes V."/>
            <person name="Alarico S."/>
            <person name="Moynihan P.J."/>
            <person name="Clarke A.J."/>
            <person name="Macedo-Ribeiro S."/>
            <person name="Pereira P.J."/>
            <person name="Empadinhas N."/>
        </authorList>
    </citation>
    <scope>NUCLEOTIDE SEQUENCE [LARGE SCALE GENOMIC DNA]</scope>
    <source>
        <strain evidence="8">DSM 44199 / CIP 105218 / JCM 12690 / 3849</strain>
    </source>
</reference>
<evidence type="ECO:0000256" key="4">
    <source>
        <dbReference type="ARBA" id="ARBA00022691"/>
    </source>
</evidence>
<dbReference type="OrthoDB" id="9795085at2"/>
<comment type="caution">
    <text evidence="7">The sequence shown here is derived from an EMBL/GenBank/DDBJ whole genome shotgun (WGS) entry which is preliminary data.</text>
</comment>
<comment type="subcellular location">
    <subcellularLocation>
        <location evidence="5">Cytoplasm</location>
    </subcellularLocation>
</comment>
<comment type="catalytic activity">
    <reaction evidence="5">
        <text>trans-aconitate + S-adenosyl-L-methionine = (E)-3-(methoxycarbonyl)pent-2-enedioate + S-adenosyl-L-homocysteine</text>
        <dbReference type="Rhea" id="RHEA:14969"/>
        <dbReference type="ChEBI" id="CHEBI:15708"/>
        <dbReference type="ChEBI" id="CHEBI:57470"/>
        <dbReference type="ChEBI" id="CHEBI:57856"/>
        <dbReference type="ChEBI" id="CHEBI:59789"/>
        <dbReference type="EC" id="2.1.1.144"/>
    </reaction>
</comment>
<dbReference type="Gene3D" id="3.40.50.150">
    <property type="entry name" value="Vaccinia Virus protein VP39"/>
    <property type="match status" value="1"/>
</dbReference>
<sequence>MWNPDAYLSFADDRGRPFHELLARVGAVTPRRVVDLGCGPGNLTATLARRWPAAAIEAWDSSPQMVAAARQRGIAAHLGDVRDWTPRPDIDVVVSNATLHWVPDHAALLTRWVRELPAGAWLAVGVPGNFDAPSHRAVRELVASRTWADALADTAFGALPVDGATGYAELLADAGCRVDAWETTYVHVLAGEHAVLRWLSGTTLRPVRERLDDDGWQRFRRDLIPLLDAAYPPRADGTTLFPFRRIFVVAQV</sequence>
<keyword evidence="3 5" id="KW-0808">Transferase</keyword>
<evidence type="ECO:0000313" key="8">
    <source>
        <dbReference type="Proteomes" id="UP000006265"/>
    </source>
</evidence>
<dbReference type="InterPro" id="IPR029063">
    <property type="entry name" value="SAM-dependent_MTases_sf"/>
</dbReference>
<dbReference type="Gene3D" id="1.10.150.290">
    <property type="entry name" value="S-adenosyl-L-methionine-dependent methyltransferases"/>
    <property type="match status" value="1"/>
</dbReference>
<dbReference type="CDD" id="cd02440">
    <property type="entry name" value="AdoMet_MTases"/>
    <property type="match status" value="1"/>
</dbReference>
<evidence type="ECO:0000256" key="2">
    <source>
        <dbReference type="ARBA" id="ARBA00022603"/>
    </source>
</evidence>
<protein>
    <recommendedName>
        <fullName evidence="5">Trans-aconitate 2-methyltransferase</fullName>
        <ecNumber evidence="5">2.1.1.144</ecNumber>
    </recommendedName>
</protein>
<dbReference type="InterPro" id="IPR023149">
    <property type="entry name" value="Trans_acon_MeTrfase_C"/>
</dbReference>
<dbReference type="PANTHER" id="PTHR43861">
    <property type="entry name" value="TRANS-ACONITATE 2-METHYLTRANSFERASE-RELATED"/>
    <property type="match status" value="1"/>
</dbReference>
<dbReference type="RefSeq" id="WP_005624159.1">
    <property type="nucleotide sequence ID" value="NZ_AMRA01000013.1"/>
</dbReference>
<evidence type="ECO:0000256" key="1">
    <source>
        <dbReference type="ARBA" id="ARBA00022490"/>
    </source>
</evidence>
<feature type="domain" description="Methyltransferase" evidence="6">
    <location>
        <begin position="33"/>
        <end position="116"/>
    </location>
</feature>
<accession>K5BI15</accession>
<dbReference type="PATRIC" id="fig|1122247.3.peg.470"/>
<dbReference type="InterPro" id="IPR041698">
    <property type="entry name" value="Methyltransf_25"/>
</dbReference>
<comment type="similarity">
    <text evidence="5">Belongs to the methyltransferase superfamily. Tam family.</text>
</comment>
<name>K5BI15_MYCHD</name>
<dbReference type="InterPro" id="IPR023506">
    <property type="entry name" value="Trans-aconitate_MeTrfase"/>
</dbReference>
<evidence type="ECO:0000259" key="6">
    <source>
        <dbReference type="Pfam" id="PF13649"/>
    </source>
</evidence>
<dbReference type="NCBIfam" id="NF010703">
    <property type="entry name" value="PRK14103.1"/>
    <property type="match status" value="1"/>
</dbReference>
<dbReference type="EC" id="2.1.1.144" evidence="5"/>
<keyword evidence="1 5" id="KW-0963">Cytoplasm</keyword>
<dbReference type="Proteomes" id="UP000006265">
    <property type="component" value="Unassembled WGS sequence"/>
</dbReference>
<dbReference type="AlphaFoldDB" id="K5BI15"/>
<dbReference type="STRING" id="1122247.GCA_000379865_02645"/>
<dbReference type="PANTHER" id="PTHR43861:SF1">
    <property type="entry name" value="TRANS-ACONITATE 2-METHYLTRANSFERASE"/>
    <property type="match status" value="1"/>
</dbReference>
<keyword evidence="4 5" id="KW-0949">S-adenosyl-L-methionine</keyword>
<gene>
    <name evidence="5" type="primary">tam</name>
    <name evidence="7" type="ORF">C731_0490</name>
</gene>
<evidence type="ECO:0000256" key="5">
    <source>
        <dbReference type="HAMAP-Rule" id="MF_00560"/>
    </source>
</evidence>
<dbReference type="GO" id="GO:0005737">
    <property type="term" value="C:cytoplasm"/>
    <property type="evidence" value="ECO:0007669"/>
    <property type="project" value="UniProtKB-SubCell"/>
</dbReference>
<dbReference type="GO" id="GO:0030798">
    <property type="term" value="F:trans-aconitate 2-methyltransferase activity"/>
    <property type="evidence" value="ECO:0007669"/>
    <property type="project" value="UniProtKB-UniRule"/>
</dbReference>
<dbReference type="Pfam" id="PF13649">
    <property type="entry name" value="Methyltransf_25"/>
    <property type="match status" value="1"/>
</dbReference>
<comment type="function">
    <text evidence="5">Catalyzes the S-adenosylmethionine monomethyl esterification of trans-aconitate.</text>
</comment>
<organism evidence="7 8">
    <name type="scientific">Mycolicibacterium hassiacum (strain DSM 44199 / CIP 105218 / JCM 12690 / 3849)</name>
    <name type="common">Mycobacterium hassiacum</name>
    <dbReference type="NCBI Taxonomy" id="1122247"/>
    <lineage>
        <taxon>Bacteria</taxon>
        <taxon>Bacillati</taxon>
        <taxon>Actinomycetota</taxon>
        <taxon>Actinomycetes</taxon>
        <taxon>Mycobacteriales</taxon>
        <taxon>Mycobacteriaceae</taxon>
        <taxon>Mycolicibacterium</taxon>
    </lineage>
</organism>